<sequence>MKFKYGFAVAALAGFVFVGCGDDETPSGTNNPDVNNTNNNTTDPNNTNNGTTPTTNNNTTVDPNNTTGPEPIPAPPKCGDEDEPARCQQSADGFEWETASIINTFALVGDDSCCFDYTGDGEPDNALGELLGSLGDVNTSIQEGIDSGSIALVLEHSGLSSLESGDFVINFWLGEWDGIDALAETGGNTVLIDPVSIDQGAQPQAYVPGATLADGAVTAGPGTIAITIDLLGTPLSVQISGAQIEADAGANSDLETGVQLDNGVIGGYVTGSDLSAALNAYVSGNCECLGLEGPLLTWDQATGTGTCASVAGNSCGQDTCGTIGGLCSSLFVIAAPDVDTDGDGVADALSIGAEFTAVGAQITGVAAAE</sequence>
<name>A0A5B8XT90_9DELT</name>
<dbReference type="EMBL" id="CP042467">
    <property type="protein sequence ID" value="QED29122.1"/>
    <property type="molecule type" value="Genomic_DNA"/>
</dbReference>
<evidence type="ECO:0000313" key="4">
    <source>
        <dbReference type="Proteomes" id="UP000321595"/>
    </source>
</evidence>
<dbReference type="AlphaFoldDB" id="A0A5B8XT90"/>
<dbReference type="RefSeq" id="WP_146962180.1">
    <property type="nucleotide sequence ID" value="NZ_CP042467.1"/>
</dbReference>
<dbReference type="OrthoDB" id="5495549at2"/>
<proteinExistence type="predicted"/>
<dbReference type="Proteomes" id="UP000321595">
    <property type="component" value="Chromosome"/>
</dbReference>
<evidence type="ECO:0000256" key="2">
    <source>
        <dbReference type="SAM" id="SignalP"/>
    </source>
</evidence>
<feature type="chain" id="PRO_5022797360" evidence="2">
    <location>
        <begin position="22"/>
        <end position="369"/>
    </location>
</feature>
<gene>
    <name evidence="3" type="ORF">FRD01_18125</name>
</gene>
<feature type="compositionally biased region" description="Low complexity" evidence="1">
    <location>
        <begin position="28"/>
        <end position="69"/>
    </location>
</feature>
<keyword evidence="2" id="KW-0732">Signal</keyword>
<keyword evidence="4" id="KW-1185">Reference proteome</keyword>
<feature type="signal peptide" evidence="2">
    <location>
        <begin position="1"/>
        <end position="21"/>
    </location>
</feature>
<dbReference type="KEGG" id="bbae:FRD01_18125"/>
<dbReference type="PROSITE" id="PS51257">
    <property type="entry name" value="PROKAR_LIPOPROTEIN"/>
    <property type="match status" value="1"/>
</dbReference>
<evidence type="ECO:0000313" key="3">
    <source>
        <dbReference type="EMBL" id="QED29122.1"/>
    </source>
</evidence>
<organism evidence="3 4">
    <name type="scientific">Microvenator marinus</name>
    <dbReference type="NCBI Taxonomy" id="2600177"/>
    <lineage>
        <taxon>Bacteria</taxon>
        <taxon>Deltaproteobacteria</taxon>
        <taxon>Bradymonadales</taxon>
        <taxon>Microvenatoraceae</taxon>
        <taxon>Microvenator</taxon>
    </lineage>
</organism>
<accession>A0A5B8XT90</accession>
<protein>
    <submittedName>
        <fullName evidence="3">Uncharacterized protein</fullName>
    </submittedName>
</protein>
<evidence type="ECO:0000256" key="1">
    <source>
        <dbReference type="SAM" id="MobiDB-lite"/>
    </source>
</evidence>
<reference evidence="3 4" key="1">
    <citation type="submission" date="2019-08" db="EMBL/GenBank/DDBJ databases">
        <authorList>
            <person name="Liang Q."/>
        </authorList>
    </citation>
    <scope>NUCLEOTIDE SEQUENCE [LARGE SCALE GENOMIC DNA]</scope>
    <source>
        <strain evidence="3 4">V1718</strain>
    </source>
</reference>
<feature type="region of interest" description="Disordered" evidence="1">
    <location>
        <begin position="27"/>
        <end position="86"/>
    </location>
</feature>